<keyword evidence="1" id="KW-0812">Transmembrane</keyword>
<dbReference type="EMBL" id="FCON02000359">
    <property type="protein sequence ID" value="SAL88079.1"/>
    <property type="molecule type" value="Genomic_DNA"/>
</dbReference>
<dbReference type="RefSeq" id="WP_087650313.1">
    <property type="nucleotide sequence ID" value="NZ_FCON02000359.1"/>
</dbReference>
<keyword evidence="4" id="KW-1185">Reference proteome</keyword>
<dbReference type="AlphaFoldDB" id="A0A158L505"/>
<proteinExistence type="predicted"/>
<reference evidence="3" key="1">
    <citation type="submission" date="2016-01" db="EMBL/GenBank/DDBJ databases">
        <authorList>
            <person name="Peeters C."/>
        </authorList>
    </citation>
    <scope>NUCLEOTIDE SEQUENCE [LARGE SCALE GENOMIC DNA]</scope>
    <source>
        <strain evidence="3">LMG 22940</strain>
    </source>
</reference>
<feature type="transmembrane region" description="Helical" evidence="1">
    <location>
        <begin position="37"/>
        <end position="58"/>
    </location>
</feature>
<sequence>MKRLILAAALALIASLSGCAAFCDSNDAACINKANAVSASIAAAGVATLGAAAAYAAAQS</sequence>
<evidence type="ECO:0000256" key="1">
    <source>
        <dbReference type="SAM" id="Phobius"/>
    </source>
</evidence>
<keyword evidence="1" id="KW-0472">Membrane</keyword>
<evidence type="ECO:0000256" key="2">
    <source>
        <dbReference type="SAM" id="SignalP"/>
    </source>
</evidence>
<name>A0A158L505_9BURK</name>
<feature type="signal peptide" evidence="2">
    <location>
        <begin position="1"/>
        <end position="20"/>
    </location>
</feature>
<accession>A0A158L505</accession>
<feature type="chain" id="PRO_5011108648" description="Lipoprotein" evidence="2">
    <location>
        <begin position="21"/>
        <end position="60"/>
    </location>
</feature>
<comment type="caution">
    <text evidence="3">The sequence shown here is derived from an EMBL/GenBank/DDBJ whole genome shotgun (WGS) entry which is preliminary data.</text>
</comment>
<keyword evidence="1" id="KW-1133">Transmembrane helix</keyword>
<evidence type="ECO:0008006" key="5">
    <source>
        <dbReference type="Google" id="ProtNLM"/>
    </source>
</evidence>
<dbReference type="PROSITE" id="PS51257">
    <property type="entry name" value="PROKAR_LIPOPROTEIN"/>
    <property type="match status" value="1"/>
</dbReference>
<keyword evidence="2" id="KW-0732">Signal</keyword>
<evidence type="ECO:0000313" key="4">
    <source>
        <dbReference type="Proteomes" id="UP000054770"/>
    </source>
</evidence>
<organism evidence="3 4">
    <name type="scientific">Caballeronia choica</name>
    <dbReference type="NCBI Taxonomy" id="326476"/>
    <lineage>
        <taxon>Bacteria</taxon>
        <taxon>Pseudomonadati</taxon>
        <taxon>Pseudomonadota</taxon>
        <taxon>Betaproteobacteria</taxon>
        <taxon>Burkholderiales</taxon>
        <taxon>Burkholderiaceae</taxon>
        <taxon>Caballeronia</taxon>
    </lineage>
</organism>
<dbReference type="Proteomes" id="UP000054770">
    <property type="component" value="Unassembled WGS sequence"/>
</dbReference>
<protein>
    <recommendedName>
        <fullName evidence="5">Lipoprotein</fullName>
    </recommendedName>
</protein>
<gene>
    <name evidence="3" type="ORF">AWB68_08648</name>
</gene>
<evidence type="ECO:0000313" key="3">
    <source>
        <dbReference type="EMBL" id="SAL88079.1"/>
    </source>
</evidence>